<sequence length="337" mass="37806">MGVLQAVTPVPTAGPFDWVPAVLVLVGLIVLIVGLAIFSKRRKKADAENAEIVALTRHHTPHWTGDYRTFRAEPRHWGLGVAAPFALCAGEDWDRLRHNDVEAVREGIAEAWGIQGRLTMLRTLYDLLVAGHREQYRLDVERWSALDDADAAAYEKLLRGYARDDVSSAEVLWRFRRVRANDRGIREADFLAWDFVRAAMLARAGATAGYLSDAEAEDFHVMIADDLRRHYSSWGELGESFLLGRWFWNAQGGEGERSTDLHDRNRQQVLLGVDGPWRAVPWDLRLPASRMLFADALAEDAAVFHLEGVAEAPRPWAARLKQEVARRTPPPADTAGT</sequence>
<feature type="domain" description="DUF1266" evidence="2">
    <location>
        <begin position="109"/>
        <end position="282"/>
    </location>
</feature>
<evidence type="ECO:0000259" key="2">
    <source>
        <dbReference type="Pfam" id="PF06889"/>
    </source>
</evidence>
<dbReference type="RefSeq" id="WP_337319059.1">
    <property type="nucleotide sequence ID" value="NZ_JBBDGN010000005.1"/>
</dbReference>
<gene>
    <name evidence="3" type="ORF">WDU93_07235</name>
</gene>
<name>A0ABU8LLB5_9MICO</name>
<keyword evidence="1" id="KW-0472">Membrane</keyword>
<dbReference type="EMBL" id="JBBDGN010000005">
    <property type="protein sequence ID" value="MEJ1091488.1"/>
    <property type="molecule type" value="Genomic_DNA"/>
</dbReference>
<keyword evidence="1" id="KW-0812">Transmembrane</keyword>
<evidence type="ECO:0000313" key="4">
    <source>
        <dbReference type="Proteomes" id="UP001366085"/>
    </source>
</evidence>
<reference evidence="3 4" key="1">
    <citation type="submission" date="2024-02" db="EMBL/GenBank/DDBJ databases">
        <authorList>
            <person name="Saticioglu I.B."/>
        </authorList>
    </citation>
    <scope>NUCLEOTIDE SEQUENCE [LARGE SCALE GENOMIC DNA]</scope>
    <source>
        <strain evidence="3 4">Mu-43</strain>
    </source>
</reference>
<feature type="transmembrane region" description="Helical" evidence="1">
    <location>
        <begin position="18"/>
        <end position="38"/>
    </location>
</feature>
<accession>A0ABU8LLB5</accession>
<dbReference type="Pfam" id="PF06889">
    <property type="entry name" value="DUF1266"/>
    <property type="match status" value="1"/>
</dbReference>
<organism evidence="3 4">
    <name type="scientific">Microbacterium istanbulense</name>
    <dbReference type="NCBI Taxonomy" id="3122049"/>
    <lineage>
        <taxon>Bacteria</taxon>
        <taxon>Bacillati</taxon>
        <taxon>Actinomycetota</taxon>
        <taxon>Actinomycetes</taxon>
        <taxon>Micrococcales</taxon>
        <taxon>Microbacteriaceae</taxon>
        <taxon>Microbacterium</taxon>
    </lineage>
</organism>
<comment type="caution">
    <text evidence="3">The sequence shown here is derived from an EMBL/GenBank/DDBJ whole genome shotgun (WGS) entry which is preliminary data.</text>
</comment>
<keyword evidence="1" id="KW-1133">Transmembrane helix</keyword>
<evidence type="ECO:0000256" key="1">
    <source>
        <dbReference type="SAM" id="Phobius"/>
    </source>
</evidence>
<keyword evidence="4" id="KW-1185">Reference proteome</keyword>
<dbReference type="InterPro" id="IPR009677">
    <property type="entry name" value="DUF1266"/>
</dbReference>
<evidence type="ECO:0000313" key="3">
    <source>
        <dbReference type="EMBL" id="MEJ1091488.1"/>
    </source>
</evidence>
<dbReference type="Proteomes" id="UP001366085">
    <property type="component" value="Unassembled WGS sequence"/>
</dbReference>
<protein>
    <submittedName>
        <fullName evidence="3">DUF1266 domain-containing protein</fullName>
    </submittedName>
</protein>
<proteinExistence type="predicted"/>